<evidence type="ECO:0000313" key="4">
    <source>
        <dbReference type="EMBL" id="GAA0371810.1"/>
    </source>
</evidence>
<comment type="caution">
    <text evidence="4">The sequence shown here is derived from an EMBL/GenBank/DDBJ whole genome shotgun (WGS) entry which is preliminary data.</text>
</comment>
<dbReference type="PROSITE" id="PS50965">
    <property type="entry name" value="NERD"/>
    <property type="match status" value="1"/>
</dbReference>
<keyword evidence="2" id="KW-0472">Membrane</keyword>
<dbReference type="Proteomes" id="UP001501822">
    <property type="component" value="Unassembled WGS sequence"/>
</dbReference>
<dbReference type="RefSeq" id="WP_252810312.1">
    <property type="nucleotide sequence ID" value="NZ_BAAABM010000071.1"/>
</dbReference>
<feature type="region of interest" description="Disordered" evidence="1">
    <location>
        <begin position="1"/>
        <end position="54"/>
    </location>
</feature>
<keyword evidence="2" id="KW-0812">Transmembrane</keyword>
<evidence type="ECO:0000313" key="5">
    <source>
        <dbReference type="Proteomes" id="UP001501822"/>
    </source>
</evidence>
<proteinExistence type="predicted"/>
<evidence type="ECO:0000256" key="1">
    <source>
        <dbReference type="SAM" id="MobiDB-lite"/>
    </source>
</evidence>
<gene>
    <name evidence="4" type="ORF">GCM10010151_72220</name>
</gene>
<evidence type="ECO:0000256" key="2">
    <source>
        <dbReference type="SAM" id="Phobius"/>
    </source>
</evidence>
<feature type="domain" description="NERD" evidence="3">
    <location>
        <begin position="112"/>
        <end position="232"/>
    </location>
</feature>
<dbReference type="Pfam" id="PF08378">
    <property type="entry name" value="NERD"/>
    <property type="match status" value="1"/>
</dbReference>
<keyword evidence="5" id="KW-1185">Reference proteome</keyword>
<protein>
    <recommendedName>
        <fullName evidence="3">NERD domain-containing protein</fullName>
    </recommendedName>
</protein>
<dbReference type="EMBL" id="BAAABM010000071">
    <property type="protein sequence ID" value="GAA0371810.1"/>
    <property type="molecule type" value="Genomic_DNA"/>
</dbReference>
<keyword evidence="2" id="KW-1133">Transmembrane helix</keyword>
<sequence length="285" mass="31862">MASVERGESTQTSTREHPDDERPIEPPGGGGSAGGPDEGRPPRRRREQPIGGRISDPQIQRWMIRAGAAAVLGLLFAIVFEIRIGLAVAVLTVIVDIVRRSRQHSSVEAWRKPSVAERRTERQLRSMEKAGYRALHARAVPRDDEGVSDGQIDHLVIGPTGVYAVDSEKWDKRLPVRALSHRKLFLGPFNKKERLDEARWEADQASKLISAELGYEVPVQPSLAIYGPAISWKVLMVRNVDVYSGGRARNYLRRRPKILTAVDIERIYNAAERVLPPKYPDSDAD</sequence>
<evidence type="ECO:0000259" key="3">
    <source>
        <dbReference type="PROSITE" id="PS50965"/>
    </source>
</evidence>
<feature type="compositionally biased region" description="Gly residues" evidence="1">
    <location>
        <begin position="27"/>
        <end position="36"/>
    </location>
</feature>
<feature type="transmembrane region" description="Helical" evidence="2">
    <location>
        <begin position="68"/>
        <end position="95"/>
    </location>
</feature>
<organism evidence="4 5">
    <name type="scientific">Actinoallomurus spadix</name>
    <dbReference type="NCBI Taxonomy" id="79912"/>
    <lineage>
        <taxon>Bacteria</taxon>
        <taxon>Bacillati</taxon>
        <taxon>Actinomycetota</taxon>
        <taxon>Actinomycetes</taxon>
        <taxon>Streptosporangiales</taxon>
        <taxon>Thermomonosporaceae</taxon>
        <taxon>Actinoallomurus</taxon>
    </lineage>
</organism>
<feature type="compositionally biased region" description="Basic and acidic residues" evidence="1">
    <location>
        <begin position="1"/>
        <end position="24"/>
    </location>
</feature>
<accession>A0ABN0XSM7</accession>
<dbReference type="InterPro" id="IPR011528">
    <property type="entry name" value="NERD"/>
</dbReference>
<reference evidence="4 5" key="1">
    <citation type="journal article" date="2019" name="Int. J. Syst. Evol. Microbiol.">
        <title>The Global Catalogue of Microorganisms (GCM) 10K type strain sequencing project: providing services to taxonomists for standard genome sequencing and annotation.</title>
        <authorList>
            <consortium name="The Broad Institute Genomics Platform"/>
            <consortium name="The Broad Institute Genome Sequencing Center for Infectious Disease"/>
            <person name="Wu L."/>
            <person name="Ma J."/>
        </authorList>
    </citation>
    <scope>NUCLEOTIDE SEQUENCE [LARGE SCALE GENOMIC DNA]</scope>
    <source>
        <strain evidence="4 5">JCM 3146</strain>
    </source>
</reference>
<name>A0ABN0XSM7_9ACTN</name>